<protein>
    <recommendedName>
        <fullName evidence="3">Nose resistant-to-fluoxetine protein N-terminal domain-containing protein</fullName>
    </recommendedName>
</protein>
<reference evidence="4" key="1">
    <citation type="submission" date="2022-03" db="EMBL/GenBank/DDBJ databases">
        <authorList>
            <person name="Sayadi A."/>
        </authorList>
    </citation>
    <scope>NUCLEOTIDE SEQUENCE</scope>
</reference>
<feature type="transmembrane region" description="Helical" evidence="1">
    <location>
        <begin position="643"/>
        <end position="669"/>
    </location>
</feature>
<evidence type="ECO:0000313" key="5">
    <source>
        <dbReference type="Proteomes" id="UP001152888"/>
    </source>
</evidence>
<dbReference type="SMART" id="SM00703">
    <property type="entry name" value="NRF"/>
    <property type="match status" value="1"/>
</dbReference>
<dbReference type="PANTHER" id="PTHR11161">
    <property type="entry name" value="O-ACYLTRANSFERASE"/>
    <property type="match status" value="1"/>
</dbReference>
<feature type="transmembrane region" description="Helical" evidence="1">
    <location>
        <begin position="430"/>
        <end position="449"/>
    </location>
</feature>
<keyword evidence="1" id="KW-0472">Membrane</keyword>
<keyword evidence="1" id="KW-1133">Transmembrane helix</keyword>
<evidence type="ECO:0000256" key="2">
    <source>
        <dbReference type="SAM" id="SignalP"/>
    </source>
</evidence>
<keyword evidence="5" id="KW-1185">Reference proteome</keyword>
<sequence length="687" mass="78044">MKVRTIILLSIFGLLFLCDVNEPSRAENLQFVSGLLLGHVKNKIEQAVDHAGGHTQCAKDLKALITNFILFKKWALRMVDASSKIPPGLMSGNYFASGDYDGCLSVRTEKPLNISGQYCSVVILPSSKFSSEIGRLFDALEFSNFVGVKRKSQMSDLVQCLRMTYGLCIPRSCSIANLQKLWDYLEITFRIPVHLLFLDSLCDTADNMKIYFHDICIYLILATYFAVLLIATIYDVFYRDESENEKSILACFSLYSNSKKLFTLEDSPDKMHYLQCLSGLKVLGMLWVIYGHRVMFNGIGGATNAVYIHKDWKYSFPGVMSVAAVMSVDMFFSLSGLLLSYGYLSYRNLIGRSTNMNLLALQLYRLLRIWPGLIAMIMFSIGVFKLMGSGPFWSLLIKKIGGSCLINGWSNLLFVNNYIEPNYQCLDQTWYLAVDSQLFMLSPILLISMCKAPLKTCLACIGACVISGLYAFILTYQNEYGAIYYEGNREYHRYIYLSTFVRMPSWLIGFVTGVILYNYRNVKLKQVTVLFGWAFSILTLVYLVMAHSSFLKNDYDLVKAALFNSAARPAWSIAICVIVFLCSSGHGGMINKFLSLKLFQVLVRMSYSIYLVHVLVIIYFVGTKKHSEEFSNIKIFRDLLSDLFFTFIASTICCLAFESPFIQAAKVIFKKEMVKHQKAIEMRKKEK</sequence>
<dbReference type="InterPro" id="IPR002656">
    <property type="entry name" value="Acyl_transf_3_dom"/>
</dbReference>
<dbReference type="GO" id="GO:0016747">
    <property type="term" value="F:acyltransferase activity, transferring groups other than amino-acyl groups"/>
    <property type="evidence" value="ECO:0007669"/>
    <property type="project" value="InterPro"/>
</dbReference>
<comment type="caution">
    <text evidence="4">The sequence shown here is derived from an EMBL/GenBank/DDBJ whole genome shotgun (WGS) entry which is preliminary data.</text>
</comment>
<feature type="transmembrane region" description="Helical" evidence="1">
    <location>
        <begin position="570"/>
        <end position="589"/>
    </location>
</feature>
<dbReference type="PANTHER" id="PTHR11161:SF72">
    <property type="entry name" value="FI21449P1"/>
    <property type="match status" value="1"/>
</dbReference>
<dbReference type="Proteomes" id="UP001152888">
    <property type="component" value="Unassembled WGS sequence"/>
</dbReference>
<feature type="transmembrane region" description="Helical" evidence="1">
    <location>
        <begin position="494"/>
        <end position="517"/>
    </location>
</feature>
<feature type="transmembrane region" description="Helical" evidence="1">
    <location>
        <begin position="319"/>
        <end position="344"/>
    </location>
</feature>
<gene>
    <name evidence="4" type="ORF">ACAOBT_LOCUS1914</name>
</gene>
<evidence type="ECO:0000256" key="1">
    <source>
        <dbReference type="SAM" id="Phobius"/>
    </source>
</evidence>
<feature type="transmembrane region" description="Helical" evidence="1">
    <location>
        <begin position="601"/>
        <end position="623"/>
    </location>
</feature>
<organism evidence="4 5">
    <name type="scientific">Acanthoscelides obtectus</name>
    <name type="common">Bean weevil</name>
    <name type="synonym">Bruchus obtectus</name>
    <dbReference type="NCBI Taxonomy" id="200917"/>
    <lineage>
        <taxon>Eukaryota</taxon>
        <taxon>Metazoa</taxon>
        <taxon>Ecdysozoa</taxon>
        <taxon>Arthropoda</taxon>
        <taxon>Hexapoda</taxon>
        <taxon>Insecta</taxon>
        <taxon>Pterygota</taxon>
        <taxon>Neoptera</taxon>
        <taxon>Endopterygota</taxon>
        <taxon>Coleoptera</taxon>
        <taxon>Polyphaga</taxon>
        <taxon>Cucujiformia</taxon>
        <taxon>Chrysomeloidea</taxon>
        <taxon>Chrysomelidae</taxon>
        <taxon>Bruchinae</taxon>
        <taxon>Bruchini</taxon>
        <taxon>Acanthoscelides</taxon>
    </lineage>
</organism>
<dbReference type="Pfam" id="PF20146">
    <property type="entry name" value="NRF"/>
    <property type="match status" value="1"/>
</dbReference>
<proteinExistence type="predicted"/>
<feature type="transmembrane region" description="Helical" evidence="1">
    <location>
        <begin position="217"/>
        <end position="237"/>
    </location>
</feature>
<name>A0A9P0JNP5_ACAOB</name>
<dbReference type="EMBL" id="CAKOFQ010006669">
    <property type="protein sequence ID" value="CAH1957144.1"/>
    <property type="molecule type" value="Genomic_DNA"/>
</dbReference>
<evidence type="ECO:0000259" key="3">
    <source>
        <dbReference type="SMART" id="SM00703"/>
    </source>
</evidence>
<feature type="transmembrane region" description="Helical" evidence="1">
    <location>
        <begin position="365"/>
        <end position="384"/>
    </location>
</feature>
<accession>A0A9P0JNP5</accession>
<keyword evidence="2" id="KW-0732">Signal</keyword>
<feature type="chain" id="PRO_5040219692" description="Nose resistant-to-fluoxetine protein N-terminal domain-containing protein" evidence="2">
    <location>
        <begin position="27"/>
        <end position="687"/>
    </location>
</feature>
<feature type="signal peptide" evidence="2">
    <location>
        <begin position="1"/>
        <end position="26"/>
    </location>
</feature>
<feature type="transmembrane region" description="Helical" evidence="1">
    <location>
        <begin position="529"/>
        <end position="550"/>
    </location>
</feature>
<keyword evidence="1" id="KW-0812">Transmembrane</keyword>
<feature type="transmembrane region" description="Helical" evidence="1">
    <location>
        <begin position="456"/>
        <end position="474"/>
    </location>
</feature>
<dbReference type="InterPro" id="IPR006621">
    <property type="entry name" value="Nose-resist-to-fluoxetine_N"/>
</dbReference>
<dbReference type="AlphaFoldDB" id="A0A9P0JNP5"/>
<feature type="domain" description="Nose resistant-to-fluoxetine protein N-terminal" evidence="3">
    <location>
        <begin position="54"/>
        <end position="204"/>
    </location>
</feature>
<dbReference type="Pfam" id="PF01757">
    <property type="entry name" value="Acyl_transf_3"/>
    <property type="match status" value="1"/>
</dbReference>
<evidence type="ECO:0000313" key="4">
    <source>
        <dbReference type="EMBL" id="CAH1957144.1"/>
    </source>
</evidence>
<dbReference type="InterPro" id="IPR052728">
    <property type="entry name" value="O2_lipid_transport_reg"/>
</dbReference>
<dbReference type="OrthoDB" id="118951at2759"/>